<evidence type="ECO:0008006" key="3">
    <source>
        <dbReference type="Google" id="ProtNLM"/>
    </source>
</evidence>
<organism evidence="1 2">
    <name type="scientific">Fodinibius sediminis</name>
    <dbReference type="NCBI Taxonomy" id="1214077"/>
    <lineage>
        <taxon>Bacteria</taxon>
        <taxon>Pseudomonadati</taxon>
        <taxon>Balneolota</taxon>
        <taxon>Balneolia</taxon>
        <taxon>Balneolales</taxon>
        <taxon>Balneolaceae</taxon>
        <taxon>Fodinibius</taxon>
    </lineage>
</organism>
<dbReference type="EMBL" id="FXTH01000003">
    <property type="protein sequence ID" value="SMO46245.1"/>
    <property type="molecule type" value="Genomic_DNA"/>
</dbReference>
<accession>A0A521BGM4</accession>
<dbReference type="AlphaFoldDB" id="A0A521BGM4"/>
<keyword evidence="2" id="KW-1185">Reference proteome</keyword>
<proteinExistence type="predicted"/>
<gene>
    <name evidence="1" type="ORF">SAMN06265218_10395</name>
</gene>
<evidence type="ECO:0000313" key="2">
    <source>
        <dbReference type="Proteomes" id="UP000317593"/>
    </source>
</evidence>
<evidence type="ECO:0000313" key="1">
    <source>
        <dbReference type="EMBL" id="SMO46245.1"/>
    </source>
</evidence>
<reference evidence="1 2" key="1">
    <citation type="submission" date="2017-05" db="EMBL/GenBank/DDBJ databases">
        <authorList>
            <person name="Varghese N."/>
            <person name="Submissions S."/>
        </authorList>
    </citation>
    <scope>NUCLEOTIDE SEQUENCE [LARGE SCALE GENOMIC DNA]</scope>
    <source>
        <strain evidence="1 2">DSM 21194</strain>
    </source>
</reference>
<sequence length="79" mass="9143">MGVILMGNRVLVFKTNIEGTDQASKLEILRLRENIYDWSIDLDDHDNILRVEGYNLRTRMIVKLINELGFACQLIARGH</sequence>
<protein>
    <recommendedName>
        <fullName evidence="3">HMA domain-containing protein</fullName>
    </recommendedName>
</protein>
<name>A0A521BGM4_9BACT</name>
<dbReference type="Proteomes" id="UP000317593">
    <property type="component" value="Unassembled WGS sequence"/>
</dbReference>